<evidence type="ECO:0000313" key="2">
    <source>
        <dbReference type="EMBL" id="NYD38563.1"/>
    </source>
</evidence>
<feature type="compositionally biased region" description="Basic and acidic residues" evidence="1">
    <location>
        <begin position="10"/>
        <end position="19"/>
    </location>
</feature>
<dbReference type="RefSeq" id="WP_179795988.1">
    <property type="nucleotide sequence ID" value="NZ_BAABHP010000027.1"/>
</dbReference>
<evidence type="ECO:0000313" key="3">
    <source>
        <dbReference type="Proteomes" id="UP000535890"/>
    </source>
</evidence>
<dbReference type="InterPro" id="IPR053842">
    <property type="entry name" value="NikA-like"/>
</dbReference>
<gene>
    <name evidence="2" type="ORF">BJ983_004665</name>
</gene>
<protein>
    <submittedName>
        <fullName evidence="2">Uncharacterized protein</fullName>
    </submittedName>
</protein>
<proteinExistence type="predicted"/>
<dbReference type="Proteomes" id="UP000535890">
    <property type="component" value="Unassembled WGS sequence"/>
</dbReference>
<accession>A0A7Y9DZR2</accession>
<name>A0A7Y9DZR2_9PSEU</name>
<keyword evidence="3" id="KW-1185">Reference proteome</keyword>
<comment type="caution">
    <text evidence="2">The sequence shown here is derived from an EMBL/GenBank/DDBJ whole genome shotgun (WGS) entry which is preliminary data.</text>
</comment>
<organism evidence="2 3">
    <name type="scientific">Actinomycetospora corticicola</name>
    <dbReference type="NCBI Taxonomy" id="663602"/>
    <lineage>
        <taxon>Bacteria</taxon>
        <taxon>Bacillati</taxon>
        <taxon>Actinomycetota</taxon>
        <taxon>Actinomycetes</taxon>
        <taxon>Pseudonocardiales</taxon>
        <taxon>Pseudonocardiaceae</taxon>
        <taxon>Actinomycetospora</taxon>
    </lineage>
</organism>
<dbReference type="AlphaFoldDB" id="A0A7Y9DZR2"/>
<sequence>MSDESIYRAVEAEAKHYDDNPDGDEWEPVPAPVPASAASRRQLRSVLSVRFAPEELDRIKAEADREGVTVSSYVRAVTLGSVSGVSKQQGDWMSTSNGSHQVIFRANHHVGETFSEVFLRHGNDGVIPTSSLSTTT</sequence>
<dbReference type="Pfam" id="PF21983">
    <property type="entry name" value="NikA-like"/>
    <property type="match status" value="1"/>
</dbReference>
<reference evidence="2 3" key="1">
    <citation type="submission" date="2020-07" db="EMBL/GenBank/DDBJ databases">
        <title>Sequencing the genomes of 1000 actinobacteria strains.</title>
        <authorList>
            <person name="Klenk H.-P."/>
        </authorList>
    </citation>
    <scope>NUCLEOTIDE SEQUENCE [LARGE SCALE GENOMIC DNA]</scope>
    <source>
        <strain evidence="2 3">DSM 45772</strain>
    </source>
</reference>
<feature type="region of interest" description="Disordered" evidence="1">
    <location>
        <begin position="1"/>
        <end position="37"/>
    </location>
</feature>
<evidence type="ECO:0000256" key="1">
    <source>
        <dbReference type="SAM" id="MobiDB-lite"/>
    </source>
</evidence>
<dbReference type="EMBL" id="JACCBN010000001">
    <property type="protein sequence ID" value="NYD38563.1"/>
    <property type="molecule type" value="Genomic_DNA"/>
</dbReference>